<dbReference type="Proteomes" id="UP001596422">
    <property type="component" value="Unassembled WGS sequence"/>
</dbReference>
<proteinExistence type="predicted"/>
<name>A0ABW1ZXG1_9GAMM</name>
<dbReference type="SUPFAM" id="SSF53383">
    <property type="entry name" value="PLP-dependent transferases"/>
    <property type="match status" value="1"/>
</dbReference>
<comment type="caution">
    <text evidence="1">The sequence shown here is derived from an EMBL/GenBank/DDBJ whole genome shotgun (WGS) entry which is preliminary data.</text>
</comment>
<organism evidence="1 2">
    <name type="scientific">Marinobacterium aestuariivivens</name>
    <dbReference type="NCBI Taxonomy" id="1698799"/>
    <lineage>
        <taxon>Bacteria</taxon>
        <taxon>Pseudomonadati</taxon>
        <taxon>Pseudomonadota</taxon>
        <taxon>Gammaproteobacteria</taxon>
        <taxon>Oceanospirillales</taxon>
        <taxon>Oceanospirillaceae</taxon>
        <taxon>Marinobacterium</taxon>
    </lineage>
</organism>
<dbReference type="EMBL" id="JBHSWE010000001">
    <property type="protein sequence ID" value="MFC6669883.1"/>
    <property type="molecule type" value="Genomic_DNA"/>
</dbReference>
<sequence>MPCLAAGRWLYQPGRPHGHFLTIELPPGHATALLQQLKQRGIHADRRGERLRFGFGPYHDSADIDRLLQALRSLPPVVSPGQ</sequence>
<evidence type="ECO:0008006" key="3">
    <source>
        <dbReference type="Google" id="ProtNLM"/>
    </source>
</evidence>
<protein>
    <recommendedName>
        <fullName evidence="3">Aminotransferase class V domain-containing protein</fullName>
    </recommendedName>
</protein>
<keyword evidence="2" id="KW-1185">Reference proteome</keyword>
<accession>A0ABW1ZXG1</accession>
<dbReference type="InterPro" id="IPR015424">
    <property type="entry name" value="PyrdxlP-dep_Trfase"/>
</dbReference>
<evidence type="ECO:0000313" key="1">
    <source>
        <dbReference type="EMBL" id="MFC6669883.1"/>
    </source>
</evidence>
<dbReference type="RefSeq" id="WP_379908411.1">
    <property type="nucleotide sequence ID" value="NZ_JBHSWE010000001.1"/>
</dbReference>
<evidence type="ECO:0000313" key="2">
    <source>
        <dbReference type="Proteomes" id="UP001596422"/>
    </source>
</evidence>
<gene>
    <name evidence="1" type="ORF">ACFQDL_07100</name>
</gene>
<reference evidence="2" key="1">
    <citation type="journal article" date="2019" name="Int. J. Syst. Evol. Microbiol.">
        <title>The Global Catalogue of Microorganisms (GCM) 10K type strain sequencing project: providing services to taxonomists for standard genome sequencing and annotation.</title>
        <authorList>
            <consortium name="The Broad Institute Genomics Platform"/>
            <consortium name="The Broad Institute Genome Sequencing Center for Infectious Disease"/>
            <person name="Wu L."/>
            <person name="Ma J."/>
        </authorList>
    </citation>
    <scope>NUCLEOTIDE SEQUENCE [LARGE SCALE GENOMIC DNA]</scope>
    <source>
        <strain evidence="2">NBRC 111756</strain>
    </source>
</reference>